<keyword evidence="1" id="KW-0676">Redox-active center</keyword>
<dbReference type="eggNOG" id="COG1225">
    <property type="taxonomic scope" value="Bacteria"/>
</dbReference>
<feature type="chain" id="PRO_5003035980" evidence="2">
    <location>
        <begin position="23"/>
        <end position="178"/>
    </location>
</feature>
<keyword evidence="5" id="KW-1185">Reference proteome</keyword>
<protein>
    <submittedName>
        <fullName evidence="4">Alkyl hydroperoxide reductase/ Thiol specific antioxidant/ Mal allergen</fullName>
    </submittedName>
</protein>
<dbReference type="PROSITE" id="PS51352">
    <property type="entry name" value="THIOREDOXIN_2"/>
    <property type="match status" value="1"/>
</dbReference>
<dbReference type="HOGENOM" id="CLU_042529_14_2_0"/>
<dbReference type="InterPro" id="IPR036249">
    <property type="entry name" value="Thioredoxin-like_sf"/>
</dbReference>
<dbReference type="EMBL" id="CP001848">
    <property type="protein sequence ID" value="ADB16717.1"/>
    <property type="molecule type" value="Genomic_DNA"/>
</dbReference>
<feature type="domain" description="Thioredoxin" evidence="3">
    <location>
        <begin position="26"/>
        <end position="174"/>
    </location>
</feature>
<dbReference type="PANTHER" id="PTHR43110">
    <property type="entry name" value="THIOL PEROXIDASE"/>
    <property type="match status" value="1"/>
</dbReference>
<evidence type="ECO:0000256" key="2">
    <source>
        <dbReference type="SAM" id="SignalP"/>
    </source>
</evidence>
<organism evidence="4 5">
    <name type="scientific">Pirellula staleyi (strain ATCC 27377 / DSM 6068 / ICPB 4128)</name>
    <name type="common">Pirella staleyi</name>
    <dbReference type="NCBI Taxonomy" id="530564"/>
    <lineage>
        <taxon>Bacteria</taxon>
        <taxon>Pseudomonadati</taxon>
        <taxon>Planctomycetota</taxon>
        <taxon>Planctomycetia</taxon>
        <taxon>Pirellulales</taxon>
        <taxon>Pirellulaceae</taxon>
        <taxon>Pirellula</taxon>
    </lineage>
</organism>
<dbReference type="GO" id="GO:0016491">
    <property type="term" value="F:oxidoreductase activity"/>
    <property type="evidence" value="ECO:0007669"/>
    <property type="project" value="InterPro"/>
</dbReference>
<evidence type="ECO:0000313" key="5">
    <source>
        <dbReference type="Proteomes" id="UP000001887"/>
    </source>
</evidence>
<keyword evidence="2" id="KW-0732">Signal</keyword>
<proteinExistence type="predicted"/>
<dbReference type="InterPro" id="IPR050455">
    <property type="entry name" value="Tpx_Peroxidase_subfamily"/>
</dbReference>
<dbReference type="STRING" id="530564.Psta_2043"/>
<dbReference type="Proteomes" id="UP000001887">
    <property type="component" value="Chromosome"/>
</dbReference>
<gene>
    <name evidence="4" type="ordered locus">Psta_2043</name>
</gene>
<reference evidence="4 5" key="1">
    <citation type="journal article" date="2009" name="Stand. Genomic Sci.">
        <title>Complete genome sequence of Pirellula staleyi type strain (ATCC 27377).</title>
        <authorList>
            <person name="Clum A."/>
            <person name="Tindall B.J."/>
            <person name="Sikorski J."/>
            <person name="Ivanova N."/>
            <person name="Mavrommatis K."/>
            <person name="Lucas S."/>
            <person name="Glavina del Rio T."/>
            <person name="Nolan M."/>
            <person name="Chen F."/>
            <person name="Tice H."/>
            <person name="Pitluck S."/>
            <person name="Cheng J.F."/>
            <person name="Chertkov O."/>
            <person name="Brettin T."/>
            <person name="Han C."/>
            <person name="Detter J.C."/>
            <person name="Kuske C."/>
            <person name="Bruce D."/>
            <person name="Goodwin L."/>
            <person name="Ovchinikova G."/>
            <person name="Pati A."/>
            <person name="Mikhailova N."/>
            <person name="Chen A."/>
            <person name="Palaniappan K."/>
            <person name="Land M."/>
            <person name="Hauser L."/>
            <person name="Chang Y.J."/>
            <person name="Jeffries C.D."/>
            <person name="Chain P."/>
            <person name="Rohde M."/>
            <person name="Goker M."/>
            <person name="Bristow J."/>
            <person name="Eisen J.A."/>
            <person name="Markowitz V."/>
            <person name="Hugenholtz P."/>
            <person name="Kyrpides N.C."/>
            <person name="Klenk H.P."/>
            <person name="Lapidus A."/>
        </authorList>
    </citation>
    <scope>NUCLEOTIDE SEQUENCE [LARGE SCALE GENOMIC DNA]</scope>
    <source>
        <strain evidence="5">ATCC 27377 / DSM 6068 / ICPB 4128</strain>
    </source>
</reference>
<dbReference type="Pfam" id="PF00578">
    <property type="entry name" value="AhpC-TSA"/>
    <property type="match status" value="1"/>
</dbReference>
<dbReference type="AlphaFoldDB" id="D2R1J8"/>
<dbReference type="KEGG" id="psl:Psta_2043"/>
<dbReference type="SUPFAM" id="SSF52833">
    <property type="entry name" value="Thioredoxin-like"/>
    <property type="match status" value="1"/>
</dbReference>
<dbReference type="InterPro" id="IPR013766">
    <property type="entry name" value="Thioredoxin_domain"/>
</dbReference>
<evidence type="ECO:0000259" key="3">
    <source>
        <dbReference type="PROSITE" id="PS51352"/>
    </source>
</evidence>
<name>D2R1J8_PIRSD</name>
<dbReference type="PANTHER" id="PTHR43110:SF1">
    <property type="entry name" value="THIOL PEROXIDASE"/>
    <property type="match status" value="1"/>
</dbReference>
<accession>D2R1J8</accession>
<evidence type="ECO:0000313" key="4">
    <source>
        <dbReference type="EMBL" id="ADB16717.1"/>
    </source>
</evidence>
<evidence type="ECO:0000256" key="1">
    <source>
        <dbReference type="ARBA" id="ARBA00023284"/>
    </source>
</evidence>
<sequence length="178" mass="19363" precursor="true">MKWMIGCLSLALVSLFVSLNYAAEEIKVGDDAPDFEMVGSDGKTYKLSDFKGKQAVVVAWYPRAFTGGCTKECESFKKEGASIREYNVAYFTASCDPADKNKAFAESLSVDYPILSDPDGSVATKYGIFNAERKAAARWTFYVGENGKILHIDKTVKTTSHGSDVAAKLGELGVAKKK</sequence>
<dbReference type="Gene3D" id="3.40.30.10">
    <property type="entry name" value="Glutaredoxin"/>
    <property type="match status" value="1"/>
</dbReference>
<dbReference type="GO" id="GO:0016209">
    <property type="term" value="F:antioxidant activity"/>
    <property type="evidence" value="ECO:0007669"/>
    <property type="project" value="InterPro"/>
</dbReference>
<feature type="signal peptide" evidence="2">
    <location>
        <begin position="1"/>
        <end position="22"/>
    </location>
</feature>
<dbReference type="InterPro" id="IPR000866">
    <property type="entry name" value="AhpC/TSA"/>
</dbReference>